<dbReference type="HOGENOM" id="CLU_072591_0_0_0"/>
<keyword evidence="6" id="KW-1185">Reference proteome</keyword>
<keyword evidence="3" id="KW-0408">Iron</keyword>
<proteinExistence type="predicted"/>
<dbReference type="GO" id="GO:0015935">
    <property type="term" value="C:small ribosomal subunit"/>
    <property type="evidence" value="ECO:0007669"/>
    <property type="project" value="TreeGrafter"/>
</dbReference>
<dbReference type="GO" id="GO:0003735">
    <property type="term" value="F:structural constituent of ribosome"/>
    <property type="evidence" value="ECO:0007669"/>
    <property type="project" value="TreeGrafter"/>
</dbReference>
<keyword evidence="4" id="KW-0411">Iron-sulfur</keyword>
<protein>
    <submittedName>
        <fullName evidence="5">Ribosomal small subunit Rsm22</fullName>
    </submittedName>
</protein>
<dbReference type="KEGG" id="rca:Rcas_1138"/>
<keyword evidence="1" id="KW-0479">Metal-binding</keyword>
<sequence length="354" mass="39677">MKACSHASIPEVSRLFMIERLPPDPRMIALPAELRNAIAQALDRVPAIRWMTAARTLSEQYRALDDIGAAPAVRTHLDALGYAALFMPATYAQLYGAMKAAAERIPSWSPETMLDMGSGPGTALWAATVCWPSLRDLTAWEREPVLIALGRNFAHTSANPALRSVRWVQRTLQAPIERGIRFDLVVLGHVLGEIPPDERSAIVETAWRLSRGMLLIVEPGTSVGFAVVRAARDLLLANGAATIAPCTHDQPCPLTNDWCHFPQRLRRPEFQRRARGASSPWEDAKYSYAALTRFPPERPVWGRVIREPTFNKAYAEVLISSRDGILRHRALKRDRDAFKWVKHLEWGQTLEEQP</sequence>
<dbReference type="SUPFAM" id="SSF53335">
    <property type="entry name" value="S-adenosyl-L-methionine-dependent methyltransferases"/>
    <property type="match status" value="1"/>
</dbReference>
<evidence type="ECO:0000313" key="5">
    <source>
        <dbReference type="EMBL" id="ABU57236.1"/>
    </source>
</evidence>
<dbReference type="AlphaFoldDB" id="A7NID6"/>
<dbReference type="Proteomes" id="UP000000263">
    <property type="component" value="Chromosome"/>
</dbReference>
<evidence type="ECO:0000313" key="6">
    <source>
        <dbReference type="Proteomes" id="UP000000263"/>
    </source>
</evidence>
<accession>A7NID6</accession>
<evidence type="ECO:0000256" key="4">
    <source>
        <dbReference type="ARBA" id="ARBA00023014"/>
    </source>
</evidence>
<dbReference type="GO" id="GO:0008168">
    <property type="term" value="F:methyltransferase activity"/>
    <property type="evidence" value="ECO:0007669"/>
    <property type="project" value="InterPro"/>
</dbReference>
<evidence type="ECO:0000256" key="2">
    <source>
        <dbReference type="ARBA" id="ARBA00022946"/>
    </source>
</evidence>
<dbReference type="Gene3D" id="3.40.50.150">
    <property type="entry name" value="Vaccinia Virus protein VP39"/>
    <property type="match status" value="1"/>
</dbReference>
<dbReference type="STRING" id="383372.Rcas_1138"/>
<dbReference type="InterPro" id="IPR029063">
    <property type="entry name" value="SAM-dependent_MTases_sf"/>
</dbReference>
<dbReference type="eggNOG" id="COG5459">
    <property type="taxonomic scope" value="Bacteria"/>
</dbReference>
<name>A7NID6_ROSCS</name>
<dbReference type="InterPro" id="IPR052571">
    <property type="entry name" value="Mt_RNA_Methyltransferase"/>
</dbReference>
<dbReference type="EMBL" id="CP000804">
    <property type="protein sequence ID" value="ABU57236.1"/>
    <property type="molecule type" value="Genomic_DNA"/>
</dbReference>
<evidence type="ECO:0000256" key="1">
    <source>
        <dbReference type="ARBA" id="ARBA00022723"/>
    </source>
</evidence>
<reference evidence="5 6" key="1">
    <citation type="submission" date="2007-08" db="EMBL/GenBank/DDBJ databases">
        <title>Complete sequence of Roseiflexus castenholzii DSM 13941.</title>
        <authorList>
            <consortium name="US DOE Joint Genome Institute"/>
            <person name="Copeland A."/>
            <person name="Lucas S."/>
            <person name="Lapidus A."/>
            <person name="Barry K."/>
            <person name="Glavina del Rio T."/>
            <person name="Dalin E."/>
            <person name="Tice H."/>
            <person name="Pitluck S."/>
            <person name="Thompson L.S."/>
            <person name="Brettin T."/>
            <person name="Bruce D."/>
            <person name="Detter J.C."/>
            <person name="Han C."/>
            <person name="Tapia R."/>
            <person name="Schmutz J."/>
            <person name="Larimer F."/>
            <person name="Land M."/>
            <person name="Hauser L."/>
            <person name="Kyrpides N."/>
            <person name="Mikhailova N."/>
            <person name="Bryant D.A."/>
            <person name="Hanada S."/>
            <person name="Tsukatani Y."/>
            <person name="Richardson P."/>
        </authorList>
    </citation>
    <scope>NUCLEOTIDE SEQUENCE [LARGE SCALE GENOMIC DNA]</scope>
    <source>
        <strain evidence="6">DSM 13941 / HLO8</strain>
    </source>
</reference>
<gene>
    <name evidence="5" type="ordered locus">Rcas_1138</name>
</gene>
<keyword evidence="2" id="KW-0809">Transit peptide</keyword>
<dbReference type="Pfam" id="PF09243">
    <property type="entry name" value="Rsm22"/>
    <property type="match status" value="1"/>
</dbReference>
<organism evidence="5 6">
    <name type="scientific">Roseiflexus castenholzii (strain DSM 13941 / HLO8)</name>
    <dbReference type="NCBI Taxonomy" id="383372"/>
    <lineage>
        <taxon>Bacteria</taxon>
        <taxon>Bacillati</taxon>
        <taxon>Chloroflexota</taxon>
        <taxon>Chloroflexia</taxon>
        <taxon>Chloroflexales</taxon>
        <taxon>Roseiflexineae</taxon>
        <taxon>Roseiflexaceae</taxon>
        <taxon>Roseiflexus</taxon>
    </lineage>
</organism>
<dbReference type="GO" id="GO:0006412">
    <property type="term" value="P:translation"/>
    <property type="evidence" value="ECO:0007669"/>
    <property type="project" value="InterPro"/>
</dbReference>
<dbReference type="PANTHER" id="PTHR13184:SF5">
    <property type="entry name" value="METHYLTRANSFERASE-LIKE PROTEIN 17, MITOCHONDRIAL"/>
    <property type="match status" value="1"/>
</dbReference>
<dbReference type="GO" id="GO:0046872">
    <property type="term" value="F:metal ion binding"/>
    <property type="evidence" value="ECO:0007669"/>
    <property type="project" value="UniProtKB-KW"/>
</dbReference>
<dbReference type="InterPro" id="IPR015324">
    <property type="entry name" value="Ribosomal_Rsm22-like"/>
</dbReference>
<evidence type="ECO:0000256" key="3">
    <source>
        <dbReference type="ARBA" id="ARBA00023004"/>
    </source>
</evidence>
<dbReference type="PANTHER" id="PTHR13184">
    <property type="entry name" value="37S RIBOSOMAL PROTEIN S22"/>
    <property type="match status" value="1"/>
</dbReference>
<dbReference type="GO" id="GO:0051536">
    <property type="term" value="F:iron-sulfur cluster binding"/>
    <property type="evidence" value="ECO:0007669"/>
    <property type="project" value="UniProtKB-KW"/>
</dbReference>